<evidence type="ECO:0000256" key="4">
    <source>
        <dbReference type="ARBA" id="ARBA00023049"/>
    </source>
</evidence>
<evidence type="ECO:0000313" key="6">
    <source>
        <dbReference type="EMBL" id="SFD42006.1"/>
    </source>
</evidence>
<dbReference type="GO" id="GO:0006508">
    <property type="term" value="P:proteolysis"/>
    <property type="evidence" value="ECO:0007669"/>
    <property type="project" value="UniProtKB-KW"/>
</dbReference>
<sequence>MTEVDEKLLAEFGKALAAGEPIRRDFGRGERLHIDRPLPFLIVQVGRRREAAAREIVAANSSYLLVRNLGTAKAVIKLVAAAMTERFGAFILLDVGELERDRLASDADYLPPFEMSLSAAGGDAANQALLAFASATEQTKTKYRAPQIARPKTVDDPAAKLARLLPGLASLTIRFAPIYRVPESDAFYPELFERVVANIVDAGLQAVASFADTTGSLALSSHRALGRRAFVDAVTRADRAIDEVAQSFDFLLAVTPINAQAAWGEFKQSGCEMAPRFLYRPLSVDVAQQKKALFSVALDHFEDPVLTTLYREKQQELDVQLSLLAARETPRYVEFGRALYGNVEAGLLKNATAILAETKAGRGKGKSDDADVAFVEGRARAMISAYAGAYEGFSARVELRDDLPSGVMVSGGRLLISRNTTMARDRVEALLSHEVGVHLLTYFNGSAQGLRLFRSGLAGCEGVQEGLAVLSEYLVGGMTVARLRLIAARVVACADMLEGAGFVECHRRLVLDFGFTELAAFNLALRVYRGGGLTKDAIYLRGLLEVLAHLRAGGSLDPFWMGKIAASHFGVMQELSTRGLLKAPRLLPQFLSHPQAAERLRAAYAGITPIQMSAN</sequence>
<dbReference type="SMART" id="SM01154">
    <property type="entry name" value="DUF1704"/>
    <property type="match status" value="1"/>
</dbReference>
<evidence type="ECO:0008006" key="9">
    <source>
        <dbReference type="Google" id="ProtNLM"/>
    </source>
</evidence>
<comment type="cofactor">
    <cofactor evidence="1">
        <name>Zn(2+)</name>
        <dbReference type="ChEBI" id="CHEBI:29105"/>
    </cofactor>
</comment>
<dbReference type="PANTHER" id="PTHR31817">
    <property type="match status" value="1"/>
</dbReference>
<reference evidence="5 7" key="1">
    <citation type="submission" date="2015-03" db="EMBL/GenBank/DDBJ databases">
        <authorList>
            <person name="Lepp D."/>
            <person name="Hassan Y.I."/>
            <person name="Li X.-Z."/>
            <person name="Zhou T."/>
        </authorList>
    </citation>
    <scope>NUCLEOTIDE SEQUENCE [LARGE SCALE GENOMIC DNA]</scope>
    <source>
        <strain evidence="5 7">Cr7-05</strain>
    </source>
</reference>
<keyword evidence="2" id="KW-0645">Protease</keyword>
<dbReference type="InterPro" id="IPR012656">
    <property type="entry name" value="CHP02421_QEGLA"/>
</dbReference>
<dbReference type="OrthoDB" id="9785840at2"/>
<dbReference type="Pfam" id="PF08014">
    <property type="entry name" value="MATCAP"/>
    <property type="match status" value="1"/>
</dbReference>
<name>A0A0F5PTF1_9HYPH</name>
<evidence type="ECO:0000256" key="3">
    <source>
        <dbReference type="ARBA" id="ARBA00022801"/>
    </source>
</evidence>
<keyword evidence="4" id="KW-0482">Metalloprotease</keyword>
<evidence type="ECO:0000313" key="5">
    <source>
        <dbReference type="EMBL" id="KKC31890.1"/>
    </source>
</evidence>
<dbReference type="STRING" id="728005.SAMN04488059_1563"/>
<dbReference type="GO" id="GO:0080164">
    <property type="term" value="P:regulation of nitric oxide metabolic process"/>
    <property type="evidence" value="ECO:0007669"/>
    <property type="project" value="TreeGrafter"/>
</dbReference>
<dbReference type="InterPro" id="IPR012548">
    <property type="entry name" value="MATCAP"/>
</dbReference>
<evidence type="ECO:0000313" key="8">
    <source>
        <dbReference type="Proteomes" id="UP000182258"/>
    </source>
</evidence>
<evidence type="ECO:0000256" key="2">
    <source>
        <dbReference type="ARBA" id="ARBA00022670"/>
    </source>
</evidence>
<dbReference type="PANTHER" id="PTHR31817:SF0">
    <property type="entry name" value="CHROMOSOME UNDETERMINED SCAFFOLD_67, WHOLE GENOME SHOTGUN SEQUENCE"/>
    <property type="match status" value="1"/>
</dbReference>
<dbReference type="RefSeq" id="WP_046172193.1">
    <property type="nucleotide sequence ID" value="NZ_FOMB01000056.1"/>
</dbReference>
<organism evidence="6 8">
    <name type="scientific">Devosia psychrophila</name>
    <dbReference type="NCBI Taxonomy" id="728005"/>
    <lineage>
        <taxon>Bacteria</taxon>
        <taxon>Pseudomonadati</taxon>
        <taxon>Pseudomonadota</taxon>
        <taxon>Alphaproteobacteria</taxon>
        <taxon>Hyphomicrobiales</taxon>
        <taxon>Devosiaceae</taxon>
        <taxon>Devosia</taxon>
    </lineage>
</organism>
<dbReference type="Proteomes" id="UP000033519">
    <property type="component" value="Unassembled WGS sequence"/>
</dbReference>
<dbReference type="AlphaFoldDB" id="A0A0F5PTF1"/>
<protein>
    <recommendedName>
        <fullName evidence="9">Flavohemoglobin expression-modulating QEGLA motif protein</fullName>
    </recommendedName>
</protein>
<accession>A0A0F5PTF1</accession>
<dbReference type="EMBL" id="LAPV01000150">
    <property type="protein sequence ID" value="KKC31890.1"/>
    <property type="molecule type" value="Genomic_DNA"/>
</dbReference>
<gene>
    <name evidence="6" type="ORF">SAMN04488059_1563</name>
    <name evidence="5" type="ORF">WH91_16980</name>
</gene>
<dbReference type="Proteomes" id="UP000182258">
    <property type="component" value="Unassembled WGS sequence"/>
</dbReference>
<keyword evidence="7" id="KW-1185">Reference proteome</keyword>
<keyword evidence="3" id="KW-0378">Hydrolase</keyword>
<evidence type="ECO:0000256" key="1">
    <source>
        <dbReference type="ARBA" id="ARBA00001947"/>
    </source>
</evidence>
<reference evidence="6 8" key="2">
    <citation type="submission" date="2016-10" db="EMBL/GenBank/DDBJ databases">
        <authorList>
            <person name="de Groot N.N."/>
        </authorList>
    </citation>
    <scope>NUCLEOTIDE SEQUENCE [LARGE SCALE GENOMIC DNA]</scope>
    <source>
        <strain evidence="6 8">CGMCC 1.10210</strain>
    </source>
</reference>
<dbReference type="NCBIfam" id="TIGR02421">
    <property type="entry name" value="QEGLA"/>
    <property type="match status" value="1"/>
</dbReference>
<proteinExistence type="predicted"/>
<dbReference type="EMBL" id="FOMB01000056">
    <property type="protein sequence ID" value="SFD42006.1"/>
    <property type="molecule type" value="Genomic_DNA"/>
</dbReference>
<evidence type="ECO:0000313" key="7">
    <source>
        <dbReference type="Proteomes" id="UP000033519"/>
    </source>
</evidence>
<dbReference type="GO" id="GO:0008237">
    <property type="term" value="F:metallopeptidase activity"/>
    <property type="evidence" value="ECO:0007669"/>
    <property type="project" value="UniProtKB-KW"/>
</dbReference>
<dbReference type="PATRIC" id="fig|728005.3.peg.1614"/>